<evidence type="ECO:0000313" key="3">
    <source>
        <dbReference type="Proteomes" id="UP001596978"/>
    </source>
</evidence>
<name>A0ABW3CXG5_9FLAO</name>
<comment type="caution">
    <text evidence="2">The sequence shown here is derived from an EMBL/GenBank/DDBJ whole genome shotgun (WGS) entry which is preliminary data.</text>
</comment>
<dbReference type="EMBL" id="JBHTJH010000004">
    <property type="protein sequence ID" value="MFD0861559.1"/>
    <property type="molecule type" value="Genomic_DNA"/>
</dbReference>
<dbReference type="InterPro" id="IPR052928">
    <property type="entry name" value="Desiccation-related_membrane"/>
</dbReference>
<organism evidence="2 3">
    <name type="scientific">Sungkyunkwania multivorans</name>
    <dbReference type="NCBI Taxonomy" id="1173618"/>
    <lineage>
        <taxon>Bacteria</taxon>
        <taxon>Pseudomonadati</taxon>
        <taxon>Bacteroidota</taxon>
        <taxon>Flavobacteriia</taxon>
        <taxon>Flavobacteriales</taxon>
        <taxon>Flavobacteriaceae</taxon>
        <taxon>Sungkyunkwania</taxon>
    </lineage>
</organism>
<dbReference type="Gene3D" id="1.20.120.20">
    <property type="entry name" value="Apolipoprotein"/>
    <property type="match status" value="1"/>
</dbReference>
<proteinExistence type="predicted"/>
<dbReference type="PANTHER" id="PTHR35792">
    <property type="entry name" value="GENERAL STRESS PROTEIN"/>
    <property type="match status" value="1"/>
</dbReference>
<dbReference type="InterPro" id="IPR024623">
    <property type="entry name" value="YtxH"/>
</dbReference>
<dbReference type="RefSeq" id="WP_386404803.1">
    <property type="nucleotide sequence ID" value="NZ_JBHTJH010000004.1"/>
</dbReference>
<keyword evidence="1" id="KW-0812">Transmembrane</keyword>
<reference evidence="3" key="1">
    <citation type="journal article" date="2019" name="Int. J. Syst. Evol. Microbiol.">
        <title>The Global Catalogue of Microorganisms (GCM) 10K type strain sequencing project: providing services to taxonomists for standard genome sequencing and annotation.</title>
        <authorList>
            <consortium name="The Broad Institute Genomics Platform"/>
            <consortium name="The Broad Institute Genome Sequencing Center for Infectious Disease"/>
            <person name="Wu L."/>
            <person name="Ma J."/>
        </authorList>
    </citation>
    <scope>NUCLEOTIDE SEQUENCE [LARGE SCALE GENOMIC DNA]</scope>
    <source>
        <strain evidence="3">CCUG 62952</strain>
    </source>
</reference>
<protein>
    <submittedName>
        <fullName evidence="2">YtxH domain-containing protein</fullName>
    </submittedName>
</protein>
<evidence type="ECO:0000256" key="1">
    <source>
        <dbReference type="SAM" id="Phobius"/>
    </source>
</evidence>
<evidence type="ECO:0000313" key="2">
    <source>
        <dbReference type="EMBL" id="MFD0861559.1"/>
    </source>
</evidence>
<keyword evidence="3" id="KW-1185">Reference proteome</keyword>
<dbReference type="SUPFAM" id="SSF58113">
    <property type="entry name" value="Apolipoprotein A-I"/>
    <property type="match status" value="1"/>
</dbReference>
<dbReference type="PANTHER" id="PTHR35792:SF2">
    <property type="entry name" value="GENERAL STRESS PROTEIN"/>
    <property type="match status" value="1"/>
</dbReference>
<dbReference type="Proteomes" id="UP001596978">
    <property type="component" value="Unassembled WGS sequence"/>
</dbReference>
<keyword evidence="1" id="KW-0472">Membrane</keyword>
<gene>
    <name evidence="2" type="ORF">ACFQ1M_05030</name>
</gene>
<keyword evidence="1" id="KW-1133">Transmembrane helix</keyword>
<sequence length="110" mass="11934">MSNNTNTFLGVIAGIASGAILGILFAPDKGSNTRRRIAEEATAVKDKIADEASTIRDNVVDTISQKKGTLDEQLEEVVSNVSYKTEDVISSLEAKLARLKEKNRKLQKNA</sequence>
<accession>A0ABW3CXG5</accession>
<dbReference type="Pfam" id="PF12732">
    <property type="entry name" value="YtxH"/>
    <property type="match status" value="1"/>
</dbReference>
<feature type="transmembrane region" description="Helical" evidence="1">
    <location>
        <begin position="6"/>
        <end position="26"/>
    </location>
</feature>